<protein>
    <submittedName>
        <fullName evidence="1">Uncharacterized protein DUF1573</fullName>
    </submittedName>
</protein>
<proteinExistence type="predicted"/>
<evidence type="ECO:0000313" key="1">
    <source>
        <dbReference type="EMBL" id="PZV83602.1"/>
    </source>
</evidence>
<dbReference type="EMBL" id="QKTX01000006">
    <property type="protein sequence ID" value="PZV83602.1"/>
    <property type="molecule type" value="Genomic_DNA"/>
</dbReference>
<dbReference type="Pfam" id="PF07610">
    <property type="entry name" value="DUF1573"/>
    <property type="match status" value="1"/>
</dbReference>
<dbReference type="InterPro" id="IPR013783">
    <property type="entry name" value="Ig-like_fold"/>
</dbReference>
<dbReference type="Gene3D" id="2.60.40.10">
    <property type="entry name" value="Immunoglobulins"/>
    <property type="match status" value="1"/>
</dbReference>
<reference evidence="1 2" key="1">
    <citation type="submission" date="2018-06" db="EMBL/GenBank/DDBJ databases">
        <title>Genomic Encyclopedia of Archaeal and Bacterial Type Strains, Phase II (KMG-II): from individual species to whole genera.</title>
        <authorList>
            <person name="Goeker M."/>
        </authorList>
    </citation>
    <scope>NUCLEOTIDE SEQUENCE [LARGE SCALE GENOMIC DNA]</scope>
    <source>
        <strain evidence="1 2">T4</strain>
    </source>
</reference>
<dbReference type="InterPro" id="IPR011467">
    <property type="entry name" value="DUF1573"/>
</dbReference>
<dbReference type="Proteomes" id="UP000248917">
    <property type="component" value="Unassembled WGS sequence"/>
</dbReference>
<keyword evidence="2" id="KW-1185">Reference proteome</keyword>
<sequence>MGNIDKDTLIEGRFVLKNFGKQDVKINYVNPDCTCTNYDISKDYIPVNDSIILTLRFDTSGYTGDQNLTAVISTDSEIKFYKVQMKFTIIN</sequence>
<comment type="caution">
    <text evidence="1">The sequence shown here is derived from an EMBL/GenBank/DDBJ whole genome shotgun (WGS) entry which is preliminary data.</text>
</comment>
<dbReference type="AlphaFoldDB" id="A0A326RYW1"/>
<evidence type="ECO:0000313" key="2">
    <source>
        <dbReference type="Proteomes" id="UP000248917"/>
    </source>
</evidence>
<gene>
    <name evidence="1" type="ORF">CLV31_106219</name>
</gene>
<accession>A0A326RYW1</accession>
<organism evidence="1 2">
    <name type="scientific">Algoriphagus aquaeductus</name>
    <dbReference type="NCBI Taxonomy" id="475299"/>
    <lineage>
        <taxon>Bacteria</taxon>
        <taxon>Pseudomonadati</taxon>
        <taxon>Bacteroidota</taxon>
        <taxon>Cytophagia</taxon>
        <taxon>Cytophagales</taxon>
        <taxon>Cyclobacteriaceae</taxon>
        <taxon>Algoriphagus</taxon>
    </lineage>
</organism>
<name>A0A326RYW1_9BACT</name>